<feature type="region of interest" description="Disordered" evidence="11">
    <location>
        <begin position="156"/>
        <end position="177"/>
    </location>
</feature>
<comment type="caution">
    <text evidence="13">The sequence shown here is derived from an EMBL/GenBank/DDBJ whole genome shotgun (WGS) entry which is preliminary data.</text>
</comment>
<keyword evidence="8" id="KW-0687">Ribonucleoprotein</keyword>
<proteinExistence type="inferred from homology"/>
<evidence type="ECO:0000256" key="2">
    <source>
        <dbReference type="ARBA" id="ARBA00007320"/>
    </source>
</evidence>
<keyword evidence="12" id="KW-0472">Membrane</keyword>
<dbReference type="PROSITE" id="PS00475">
    <property type="entry name" value="RIBOSOMAL_L15"/>
    <property type="match status" value="1"/>
</dbReference>
<keyword evidence="4" id="KW-0964">Secreted</keyword>
<keyword evidence="7" id="KW-0325">Glycoprotein</keyword>
<keyword evidence="5" id="KW-0732">Signal</keyword>
<sequence>MFVKTYGRIVKTAKVSTKALYVKGKLKPLGCWSYLFMNYWTGGPMARKMLGTMAVLASFVWVLVGCISAAVAEDSNISDLYPPFWEESPEQLSDYRLEDGKHIINPWVFTDRMGLYRILLNQTATYFASYGPENEQNLFWGLPLQLRKTRKLRGHVSHGHGRIGKHRKHPGGRGNAGGMRHHRINFDKYHPGYFGKVGMRHYHLKRNQSFFCPTVNLDKLWTLVSEQTRVNAAKNKTGVAPIIDVMRSGYYKVLGKGKLPKQPVIVKAKFFSRRAEEKIKGVGGRLADPTGETDCGYEPANPLCVSVDSWWADANYFLSVLPFLAAVDSGILGITSDQFTILPPSQDQSKFCYSVSDCKELLGDTMDSWIAFFEYMQLPSSDFEGLLKNLWAAHTSSLGYPISVFEDRYAYYSDQESKFEKNWAVAVEYLAAAYYPATLIRTHDFQSGLPPRILLDTDIAPFIADFTTTQNIVLLSLTVLGATDRLT</sequence>
<dbReference type="Proteomes" id="UP001488838">
    <property type="component" value="Unassembled WGS sequence"/>
</dbReference>
<evidence type="ECO:0000256" key="7">
    <source>
        <dbReference type="ARBA" id="ARBA00023180"/>
    </source>
</evidence>
<keyword evidence="6" id="KW-0689">Ribosomal protein</keyword>
<keyword evidence="14" id="KW-1185">Reference proteome</keyword>
<name>A0AAW0K9B5_MYOGA</name>
<dbReference type="InterPro" id="IPR030878">
    <property type="entry name" value="Ribosomal_uL15"/>
</dbReference>
<reference evidence="13 14" key="1">
    <citation type="journal article" date="2023" name="bioRxiv">
        <title>Conserved and derived expression patterns and positive selection on dental genes reveal complex evolutionary context of ever-growing rodent molars.</title>
        <authorList>
            <person name="Calamari Z.T."/>
            <person name="Song A."/>
            <person name="Cohen E."/>
            <person name="Akter M."/>
            <person name="Roy R.D."/>
            <person name="Hallikas O."/>
            <person name="Christensen M.M."/>
            <person name="Li P."/>
            <person name="Marangoni P."/>
            <person name="Jernvall J."/>
            <person name="Klein O.D."/>
        </authorList>
    </citation>
    <scope>NUCLEOTIDE SEQUENCE [LARGE SCALE GENOMIC DNA]</scope>
    <source>
        <strain evidence="13">V071</strain>
    </source>
</reference>
<evidence type="ECO:0000256" key="3">
    <source>
        <dbReference type="ARBA" id="ARBA00009122"/>
    </source>
</evidence>
<evidence type="ECO:0000256" key="6">
    <source>
        <dbReference type="ARBA" id="ARBA00022980"/>
    </source>
</evidence>
<dbReference type="PANTHER" id="PTHR18820">
    <property type="entry name" value="LEG1"/>
    <property type="match status" value="1"/>
</dbReference>
<dbReference type="GO" id="GO:0006412">
    <property type="term" value="P:translation"/>
    <property type="evidence" value="ECO:0007669"/>
    <property type="project" value="InterPro"/>
</dbReference>
<feature type="transmembrane region" description="Helical" evidence="12">
    <location>
        <begin position="50"/>
        <end position="72"/>
    </location>
</feature>
<dbReference type="PANTHER" id="PTHR18820:SF1">
    <property type="entry name" value="PROTEIN LEG1 HOMOLOG"/>
    <property type="match status" value="1"/>
</dbReference>
<evidence type="ECO:0000313" key="13">
    <source>
        <dbReference type="EMBL" id="KAK7835350.1"/>
    </source>
</evidence>
<keyword evidence="12" id="KW-1133">Transmembrane helix</keyword>
<gene>
    <name evidence="13" type="ORF">U0070_017886</name>
</gene>
<evidence type="ECO:0000256" key="1">
    <source>
        <dbReference type="ARBA" id="ARBA00004613"/>
    </source>
</evidence>
<evidence type="ECO:0000256" key="8">
    <source>
        <dbReference type="ARBA" id="ARBA00023274"/>
    </source>
</evidence>
<dbReference type="Pfam" id="PF05612">
    <property type="entry name" value="Leg1"/>
    <property type="match status" value="2"/>
</dbReference>
<comment type="similarity">
    <text evidence="2">Belongs to the universal ribosomal protein uL15 family.</text>
</comment>
<feature type="compositionally biased region" description="Basic residues" evidence="11">
    <location>
        <begin position="156"/>
        <end position="171"/>
    </location>
</feature>
<dbReference type="GO" id="GO:0003735">
    <property type="term" value="F:structural constituent of ribosome"/>
    <property type="evidence" value="ECO:0007669"/>
    <property type="project" value="InterPro"/>
</dbReference>
<comment type="similarity">
    <text evidence="3">Belongs to the LEG1 family.</text>
</comment>
<dbReference type="SUPFAM" id="SSF52080">
    <property type="entry name" value="Ribosomal proteins L15p and L18e"/>
    <property type="match status" value="1"/>
</dbReference>
<dbReference type="AlphaFoldDB" id="A0AAW0K9B5"/>
<dbReference type="GO" id="GO:0022625">
    <property type="term" value="C:cytosolic large ribosomal subunit"/>
    <property type="evidence" value="ECO:0007669"/>
    <property type="project" value="UniProtKB-ARBA"/>
</dbReference>
<comment type="subcellular location">
    <subcellularLocation>
        <location evidence="1">Secreted</location>
    </subcellularLocation>
</comment>
<evidence type="ECO:0000256" key="10">
    <source>
        <dbReference type="ARBA" id="ARBA00035527"/>
    </source>
</evidence>
<dbReference type="FunFam" id="3.100.10.10:FF:000024">
    <property type="entry name" value="RPL27A isoform 10"/>
    <property type="match status" value="1"/>
</dbReference>
<evidence type="ECO:0000256" key="9">
    <source>
        <dbReference type="ARBA" id="ARBA00035200"/>
    </source>
</evidence>
<feature type="non-terminal residue" evidence="13">
    <location>
        <position position="487"/>
    </location>
</feature>
<evidence type="ECO:0000256" key="12">
    <source>
        <dbReference type="SAM" id="Phobius"/>
    </source>
</evidence>
<dbReference type="EMBL" id="JBBHLL010000002">
    <property type="protein sequence ID" value="KAK7835350.1"/>
    <property type="molecule type" value="Genomic_DNA"/>
</dbReference>
<dbReference type="HAMAP" id="MF_01341">
    <property type="entry name" value="Ribosomal_uL15"/>
    <property type="match status" value="1"/>
</dbReference>
<protein>
    <recommendedName>
        <fullName evidence="9">Large ribosomal subunit protein uL15</fullName>
    </recommendedName>
    <alternativeName>
        <fullName evidence="10">60S ribosomal protein L27a</fullName>
    </alternativeName>
</protein>
<dbReference type="InterPro" id="IPR001196">
    <property type="entry name" value="Ribosomal_uL15_CS"/>
</dbReference>
<accession>A0AAW0K9B5</accession>
<dbReference type="InterPro" id="IPR036227">
    <property type="entry name" value="Ribosomal_uL15/eL18_sf"/>
</dbReference>
<evidence type="ECO:0000256" key="11">
    <source>
        <dbReference type="SAM" id="MobiDB-lite"/>
    </source>
</evidence>
<organism evidence="13 14">
    <name type="scientific">Myodes glareolus</name>
    <name type="common">Bank vole</name>
    <name type="synonym">Clethrionomys glareolus</name>
    <dbReference type="NCBI Taxonomy" id="447135"/>
    <lineage>
        <taxon>Eukaryota</taxon>
        <taxon>Metazoa</taxon>
        <taxon>Chordata</taxon>
        <taxon>Craniata</taxon>
        <taxon>Vertebrata</taxon>
        <taxon>Euteleostomi</taxon>
        <taxon>Mammalia</taxon>
        <taxon>Eutheria</taxon>
        <taxon>Euarchontoglires</taxon>
        <taxon>Glires</taxon>
        <taxon>Rodentia</taxon>
        <taxon>Myomorpha</taxon>
        <taxon>Muroidea</taxon>
        <taxon>Cricetidae</taxon>
        <taxon>Arvicolinae</taxon>
        <taxon>Myodes</taxon>
    </lineage>
</organism>
<keyword evidence="12" id="KW-0812">Transmembrane</keyword>
<evidence type="ECO:0000256" key="5">
    <source>
        <dbReference type="ARBA" id="ARBA00022729"/>
    </source>
</evidence>
<dbReference type="InterPro" id="IPR008499">
    <property type="entry name" value="Leg1"/>
</dbReference>
<evidence type="ECO:0000256" key="4">
    <source>
        <dbReference type="ARBA" id="ARBA00022525"/>
    </source>
</evidence>
<dbReference type="GO" id="GO:0005615">
    <property type="term" value="C:extracellular space"/>
    <property type="evidence" value="ECO:0007669"/>
    <property type="project" value="TreeGrafter"/>
</dbReference>
<dbReference type="Gene3D" id="3.100.10.10">
    <property type="match status" value="1"/>
</dbReference>
<evidence type="ECO:0000313" key="14">
    <source>
        <dbReference type="Proteomes" id="UP001488838"/>
    </source>
</evidence>